<dbReference type="PANTHER" id="PTHR46632:SF9">
    <property type="entry name" value="RING-TYPE E3 UBIQUITIN TRANSFERASE"/>
    <property type="match status" value="1"/>
</dbReference>
<accession>A0A3L6QBD5</accession>
<dbReference type="OrthoDB" id="4788989at2759"/>
<organism evidence="5 6">
    <name type="scientific">Panicum miliaceum</name>
    <name type="common">Proso millet</name>
    <name type="synonym">Broomcorn millet</name>
    <dbReference type="NCBI Taxonomy" id="4540"/>
    <lineage>
        <taxon>Eukaryota</taxon>
        <taxon>Viridiplantae</taxon>
        <taxon>Streptophyta</taxon>
        <taxon>Embryophyta</taxon>
        <taxon>Tracheophyta</taxon>
        <taxon>Spermatophyta</taxon>
        <taxon>Magnoliopsida</taxon>
        <taxon>Liliopsida</taxon>
        <taxon>Poales</taxon>
        <taxon>Poaceae</taxon>
        <taxon>PACMAD clade</taxon>
        <taxon>Panicoideae</taxon>
        <taxon>Panicodae</taxon>
        <taxon>Paniceae</taxon>
        <taxon>Panicinae</taxon>
        <taxon>Panicum</taxon>
        <taxon>Panicum sect. Panicum</taxon>
    </lineage>
</organism>
<dbReference type="PANTHER" id="PTHR46632">
    <property type="entry name" value="E3 UBIQUITIN-PROTEIN LIGASE SINA-LIKE 4"/>
    <property type="match status" value="1"/>
</dbReference>
<evidence type="ECO:0000256" key="3">
    <source>
        <dbReference type="ARBA" id="ARBA00022833"/>
    </source>
</evidence>
<evidence type="ECO:0000256" key="1">
    <source>
        <dbReference type="ARBA" id="ARBA00022723"/>
    </source>
</evidence>
<comment type="caution">
    <text evidence="5">The sequence shown here is derived from an EMBL/GenBank/DDBJ whole genome shotgun (WGS) entry which is preliminary data.</text>
</comment>
<keyword evidence="3" id="KW-0862">Zinc</keyword>
<dbReference type="InterPro" id="IPR044286">
    <property type="entry name" value="SINL_plant"/>
</dbReference>
<sequence>MGRALFTYQACLDPLKPPTFKCEAGHVVCGSCRVSHGQACGCAATTIACPDVDAFVREAKVPCPHYH</sequence>
<protein>
    <submittedName>
        <fullName evidence="5">E3 ubiquitin-protein ligase SINA-like 5</fullName>
    </submittedName>
</protein>
<reference evidence="6" key="1">
    <citation type="journal article" date="2019" name="Nat. Commun.">
        <title>The genome of broomcorn millet.</title>
        <authorList>
            <person name="Zou C."/>
            <person name="Miki D."/>
            <person name="Li D."/>
            <person name="Tang Q."/>
            <person name="Xiao L."/>
            <person name="Rajput S."/>
            <person name="Deng P."/>
            <person name="Jia W."/>
            <person name="Huang R."/>
            <person name="Zhang M."/>
            <person name="Sun Y."/>
            <person name="Hu J."/>
            <person name="Fu X."/>
            <person name="Schnable P.S."/>
            <person name="Li F."/>
            <person name="Zhang H."/>
            <person name="Feng B."/>
            <person name="Zhu X."/>
            <person name="Liu R."/>
            <person name="Schnable J.C."/>
            <person name="Zhu J.-K."/>
            <person name="Zhang H."/>
        </authorList>
    </citation>
    <scope>NUCLEOTIDE SEQUENCE [LARGE SCALE GENOMIC DNA]</scope>
</reference>
<dbReference type="AlphaFoldDB" id="A0A3L6QBD5"/>
<feature type="domain" description="E3 ubiquitin-protein ligase Sina-like RING finger" evidence="4">
    <location>
        <begin position="10"/>
        <end position="36"/>
    </location>
</feature>
<keyword evidence="6" id="KW-1185">Reference proteome</keyword>
<proteinExistence type="predicted"/>
<gene>
    <name evidence="5" type="ORF">C2845_PM15G00580</name>
</gene>
<dbReference type="GO" id="GO:0008270">
    <property type="term" value="F:zinc ion binding"/>
    <property type="evidence" value="ECO:0007669"/>
    <property type="project" value="UniProtKB-KW"/>
</dbReference>
<evidence type="ECO:0000313" key="6">
    <source>
        <dbReference type="Proteomes" id="UP000275267"/>
    </source>
</evidence>
<name>A0A3L6QBD5_PANMI</name>
<dbReference type="Proteomes" id="UP000275267">
    <property type="component" value="Unassembled WGS sequence"/>
</dbReference>
<dbReference type="EMBL" id="PQIB02000013">
    <property type="protein sequence ID" value="RLM75540.1"/>
    <property type="molecule type" value="Genomic_DNA"/>
</dbReference>
<evidence type="ECO:0000259" key="4">
    <source>
        <dbReference type="Pfam" id="PF21362"/>
    </source>
</evidence>
<evidence type="ECO:0000313" key="5">
    <source>
        <dbReference type="EMBL" id="RLM75540.1"/>
    </source>
</evidence>
<evidence type="ECO:0000256" key="2">
    <source>
        <dbReference type="ARBA" id="ARBA00022771"/>
    </source>
</evidence>
<keyword evidence="1" id="KW-0479">Metal-binding</keyword>
<dbReference type="InterPro" id="IPR049548">
    <property type="entry name" value="Sina-like_RING"/>
</dbReference>
<keyword evidence="2" id="KW-0863">Zinc-finger</keyword>
<dbReference type="Pfam" id="PF21362">
    <property type="entry name" value="Sina_RING"/>
    <property type="match status" value="1"/>
</dbReference>